<dbReference type="NCBIfam" id="NF001464">
    <property type="entry name" value="PRK00321.1-5"/>
    <property type="match status" value="1"/>
</dbReference>
<evidence type="ECO:0008006" key="5">
    <source>
        <dbReference type="Google" id="ProtNLM"/>
    </source>
</evidence>
<evidence type="ECO:0000256" key="1">
    <source>
        <dbReference type="ARBA" id="ARBA00004453"/>
    </source>
</evidence>
<dbReference type="InterPro" id="IPR007476">
    <property type="entry name" value="RdgC"/>
</dbReference>
<dbReference type="NCBIfam" id="NF001462">
    <property type="entry name" value="PRK00321.1-3"/>
    <property type="match status" value="1"/>
</dbReference>
<sequence length="305" mass="34351">MWFRNLLLYRFSQPIPFNETELLDALEQKPSRPCASQETHTLGWTTAYGRHSENRLEASNGYWLIAMRKEERILPGSVIKEALAEKVEEIENRDSRKVYKKERDTLKDEIVMSLLPRAFTRTQTTYACICPAEGWIAIDSSSHKRAEDLLSLLRECTGTLPVRPLNVKMAPAACMTQWVKEGSAPEQMVIGDECELRDTSEDGGVVRCKRQDLASDEIQLHLSAGKQVSQLALQWQEKLSFSLDDKLTVKRLKFEDLLRDEADDNAGDDMASQLDASFTIMSSTLSELIPALTNALGGEDIPQGI</sequence>
<dbReference type="EMBL" id="LAZR01000070">
    <property type="protein sequence ID" value="KKN95447.1"/>
    <property type="molecule type" value="Genomic_DNA"/>
</dbReference>
<reference evidence="4" key="1">
    <citation type="journal article" date="2015" name="Nature">
        <title>Complex archaea that bridge the gap between prokaryotes and eukaryotes.</title>
        <authorList>
            <person name="Spang A."/>
            <person name="Saw J.H."/>
            <person name="Jorgensen S.L."/>
            <person name="Zaremba-Niedzwiedzka K."/>
            <person name="Martijn J."/>
            <person name="Lind A.E."/>
            <person name="van Eijk R."/>
            <person name="Schleper C."/>
            <person name="Guy L."/>
            <person name="Ettema T.J."/>
        </authorList>
    </citation>
    <scope>NUCLEOTIDE SEQUENCE</scope>
</reference>
<dbReference type="HAMAP" id="MF_00194">
    <property type="entry name" value="RdgC"/>
    <property type="match status" value="1"/>
</dbReference>
<dbReference type="AlphaFoldDB" id="A0A0F9V6X4"/>
<evidence type="ECO:0000256" key="3">
    <source>
        <dbReference type="ARBA" id="ARBA00023172"/>
    </source>
</evidence>
<keyword evidence="2" id="KW-0963">Cytoplasm</keyword>
<dbReference type="GO" id="GO:0003690">
    <property type="term" value="F:double-stranded DNA binding"/>
    <property type="evidence" value="ECO:0007669"/>
    <property type="project" value="TreeGrafter"/>
</dbReference>
<proteinExistence type="inferred from homology"/>
<gene>
    <name evidence="4" type="ORF">LCGC14_0176870</name>
</gene>
<comment type="caution">
    <text evidence="4">The sequence shown here is derived from an EMBL/GenBank/DDBJ whole genome shotgun (WGS) entry which is preliminary data.</text>
</comment>
<dbReference type="PANTHER" id="PTHR38103:SF1">
    <property type="entry name" value="RECOMBINATION-ASSOCIATED PROTEIN RDGC"/>
    <property type="match status" value="1"/>
</dbReference>
<comment type="subcellular location">
    <subcellularLocation>
        <location evidence="1">Cytoplasm</location>
        <location evidence="1">Nucleoid</location>
    </subcellularLocation>
</comment>
<dbReference type="Pfam" id="PF04381">
    <property type="entry name" value="RdgC"/>
    <property type="match status" value="1"/>
</dbReference>
<organism evidence="4">
    <name type="scientific">marine sediment metagenome</name>
    <dbReference type="NCBI Taxonomy" id="412755"/>
    <lineage>
        <taxon>unclassified sequences</taxon>
        <taxon>metagenomes</taxon>
        <taxon>ecological metagenomes</taxon>
    </lineage>
</organism>
<accession>A0A0F9V6X4</accession>
<name>A0A0F9V6X4_9ZZZZ</name>
<dbReference type="GO" id="GO:0043590">
    <property type="term" value="C:bacterial nucleoid"/>
    <property type="evidence" value="ECO:0007669"/>
    <property type="project" value="TreeGrafter"/>
</dbReference>
<dbReference type="GO" id="GO:0000018">
    <property type="term" value="P:regulation of DNA recombination"/>
    <property type="evidence" value="ECO:0007669"/>
    <property type="project" value="TreeGrafter"/>
</dbReference>
<dbReference type="PANTHER" id="PTHR38103">
    <property type="entry name" value="RECOMBINATION-ASSOCIATED PROTEIN RDGC"/>
    <property type="match status" value="1"/>
</dbReference>
<evidence type="ECO:0000313" key="4">
    <source>
        <dbReference type="EMBL" id="KKN95447.1"/>
    </source>
</evidence>
<keyword evidence="3" id="KW-0233">DNA recombination</keyword>
<protein>
    <recommendedName>
        <fullName evidence="5">Recombination-associated protein RdgC</fullName>
    </recommendedName>
</protein>
<dbReference type="GO" id="GO:0006310">
    <property type="term" value="P:DNA recombination"/>
    <property type="evidence" value="ECO:0007669"/>
    <property type="project" value="UniProtKB-KW"/>
</dbReference>
<evidence type="ECO:0000256" key="2">
    <source>
        <dbReference type="ARBA" id="ARBA00022490"/>
    </source>
</evidence>